<comment type="caution">
    <text evidence="2">The sequence shown here is derived from an EMBL/GenBank/DDBJ whole genome shotgun (WGS) entry which is preliminary data.</text>
</comment>
<accession>A0A2N8KTR9</accession>
<name>A0A2N8KTR9_9BURK</name>
<protein>
    <submittedName>
        <fullName evidence="2">Acyl carrier protein</fullName>
    </submittedName>
</protein>
<proteinExistence type="predicted"/>
<dbReference type="Gene3D" id="1.10.1200.10">
    <property type="entry name" value="ACP-like"/>
    <property type="match status" value="1"/>
</dbReference>
<dbReference type="Proteomes" id="UP000235916">
    <property type="component" value="Unassembled WGS sequence"/>
</dbReference>
<feature type="domain" description="Carrier" evidence="1">
    <location>
        <begin position="1"/>
        <end position="81"/>
    </location>
</feature>
<dbReference type="InterPro" id="IPR009081">
    <property type="entry name" value="PP-bd_ACP"/>
</dbReference>
<dbReference type="RefSeq" id="WP_102766768.1">
    <property type="nucleotide sequence ID" value="NZ_POSP01000003.1"/>
</dbReference>
<reference evidence="2 3" key="1">
    <citation type="submission" date="2018-01" db="EMBL/GenBank/DDBJ databases">
        <title>Draft genome sequence of Paucibacter aquatile CR182 isolated from freshwater of the Nakdong River.</title>
        <authorList>
            <person name="Choi A."/>
            <person name="Chung E.J."/>
        </authorList>
    </citation>
    <scope>NUCLEOTIDE SEQUENCE [LARGE SCALE GENOMIC DNA]</scope>
    <source>
        <strain evidence="2 3">CR182</strain>
    </source>
</reference>
<organism evidence="2 3">
    <name type="scientific">Kinneretia aquatilis</name>
    <dbReference type="NCBI Taxonomy" id="2070761"/>
    <lineage>
        <taxon>Bacteria</taxon>
        <taxon>Pseudomonadati</taxon>
        <taxon>Pseudomonadota</taxon>
        <taxon>Betaproteobacteria</taxon>
        <taxon>Burkholderiales</taxon>
        <taxon>Sphaerotilaceae</taxon>
        <taxon>Roseateles</taxon>
    </lineage>
</organism>
<dbReference type="PROSITE" id="PS50075">
    <property type="entry name" value="CARRIER"/>
    <property type="match status" value="1"/>
</dbReference>
<keyword evidence="3" id="KW-1185">Reference proteome</keyword>
<gene>
    <name evidence="2" type="ORF">C1O66_04370</name>
</gene>
<sequence>MADSHFSLTLCRFIADAFLGDGSRVQRDTPLLELNILDSAALFDVVDYIRQEFGVQIPVADIHPEHFANVAQLEALVLRLNPLEKIA</sequence>
<evidence type="ECO:0000259" key="1">
    <source>
        <dbReference type="PROSITE" id="PS50075"/>
    </source>
</evidence>
<dbReference type="SUPFAM" id="SSF47336">
    <property type="entry name" value="ACP-like"/>
    <property type="match status" value="1"/>
</dbReference>
<dbReference type="Pfam" id="PF00550">
    <property type="entry name" value="PP-binding"/>
    <property type="match status" value="1"/>
</dbReference>
<dbReference type="AlphaFoldDB" id="A0A2N8KTR9"/>
<evidence type="ECO:0000313" key="3">
    <source>
        <dbReference type="Proteomes" id="UP000235916"/>
    </source>
</evidence>
<dbReference type="InterPro" id="IPR036736">
    <property type="entry name" value="ACP-like_sf"/>
</dbReference>
<dbReference type="OrthoDB" id="6905271at2"/>
<dbReference type="EMBL" id="POSP01000003">
    <property type="protein sequence ID" value="PND36846.1"/>
    <property type="molecule type" value="Genomic_DNA"/>
</dbReference>
<evidence type="ECO:0000313" key="2">
    <source>
        <dbReference type="EMBL" id="PND36846.1"/>
    </source>
</evidence>